<evidence type="ECO:0000313" key="5">
    <source>
        <dbReference type="Proteomes" id="UP001170717"/>
    </source>
</evidence>
<organism evidence="3 5">
    <name type="scientific">Alteromonas stellipolaris</name>
    <dbReference type="NCBI Taxonomy" id="233316"/>
    <lineage>
        <taxon>Bacteria</taxon>
        <taxon>Pseudomonadati</taxon>
        <taxon>Pseudomonadota</taxon>
        <taxon>Gammaproteobacteria</taxon>
        <taxon>Alteromonadales</taxon>
        <taxon>Alteromonadaceae</taxon>
        <taxon>Alteromonas/Salinimonas group</taxon>
        <taxon>Alteromonas</taxon>
    </lineage>
</organism>
<dbReference type="AlphaFoldDB" id="A0AAW7Z206"/>
<keyword evidence="1" id="KW-0732">Signal</keyword>
<feature type="chain" id="PRO_5043779124" evidence="1">
    <location>
        <begin position="23"/>
        <end position="177"/>
    </location>
</feature>
<sequence>MNIRALLLLVSMLPFSAFLAQAETVGEALAKCSETKNSLQRLVCYDRVEKQVNRLSGAQAGIPVAMPTNTPAVASERRREAPVSQTPAPKEEQFGLEHKVKTETLADTFAGTVTKITKTARGKFILTFDNGSVWQQTTDTTLKVKEGETVLIERGLLGAFYLKKEGLNKRMKVKRVK</sequence>
<gene>
    <name evidence="2" type="ORF">AVL57_03560</name>
    <name evidence="3" type="ORF">Q4527_11545</name>
</gene>
<reference evidence="2 4" key="1">
    <citation type="submission" date="2015-12" db="EMBL/GenBank/DDBJ databases">
        <title>Intraspecies pangenome expansion in the marine bacterium Alteromonas.</title>
        <authorList>
            <person name="Lopez-Perez M."/>
            <person name="Rodriguez-Valera F."/>
        </authorList>
    </citation>
    <scope>NUCLEOTIDE SEQUENCE [LARGE SCALE GENOMIC DNA]</scope>
    <source>
        <strain evidence="2 4">LMG 21861</strain>
    </source>
</reference>
<dbReference type="RefSeq" id="WP_057794273.1">
    <property type="nucleotide sequence ID" value="NZ_CAXIBE010000025.1"/>
</dbReference>
<accession>A0AAW7Z206</accession>
<evidence type="ECO:0000313" key="2">
    <source>
        <dbReference type="EMBL" id="AMJ73135.1"/>
    </source>
</evidence>
<evidence type="ECO:0000313" key="3">
    <source>
        <dbReference type="EMBL" id="MDO6578032.1"/>
    </source>
</evidence>
<feature type="signal peptide" evidence="1">
    <location>
        <begin position="1"/>
        <end position="22"/>
    </location>
</feature>
<evidence type="ECO:0000313" key="4">
    <source>
        <dbReference type="Proteomes" id="UP000056750"/>
    </source>
</evidence>
<dbReference type="EMBL" id="JAUOQI010000007">
    <property type="protein sequence ID" value="MDO6578032.1"/>
    <property type="molecule type" value="Genomic_DNA"/>
</dbReference>
<keyword evidence="4" id="KW-1185">Reference proteome</keyword>
<name>A0AAW7Z206_9ALTE</name>
<protein>
    <submittedName>
        <fullName evidence="3">Uncharacterized protein</fullName>
    </submittedName>
</protein>
<proteinExistence type="predicted"/>
<dbReference type="Proteomes" id="UP000056750">
    <property type="component" value="Chromosome"/>
</dbReference>
<dbReference type="GeneID" id="83256728"/>
<evidence type="ECO:0000256" key="1">
    <source>
        <dbReference type="SAM" id="SignalP"/>
    </source>
</evidence>
<dbReference type="EMBL" id="CP013926">
    <property type="protein sequence ID" value="AMJ73135.1"/>
    <property type="molecule type" value="Genomic_DNA"/>
</dbReference>
<dbReference type="Proteomes" id="UP001170717">
    <property type="component" value="Unassembled WGS sequence"/>
</dbReference>
<reference evidence="3" key="2">
    <citation type="submission" date="2023-07" db="EMBL/GenBank/DDBJ databases">
        <title>Genome content predicts the carbon catabolic preferences of heterotrophic bacteria.</title>
        <authorList>
            <person name="Gralka M."/>
        </authorList>
    </citation>
    <scope>NUCLEOTIDE SEQUENCE</scope>
    <source>
        <strain evidence="3">F2M12</strain>
    </source>
</reference>
<dbReference type="KEGG" id="asq:AVL57_03560"/>